<reference evidence="1 3" key="1">
    <citation type="submission" date="2014-07" db="EMBL/GenBank/DDBJ databases">
        <authorList>
            <person name="Pisani N.G."/>
            <person name="Newman J.D."/>
        </authorList>
    </citation>
    <scope>NUCLEOTIDE SEQUENCE [LARGE SCALE GENOMIC DNA]</scope>
    <source>
        <strain evidence="1 3">LMG 24720</strain>
    </source>
</reference>
<proteinExistence type="predicted"/>
<evidence type="ECO:0000313" key="4">
    <source>
        <dbReference type="Proteomes" id="UP000270036"/>
    </source>
</evidence>
<organism evidence="2 4">
    <name type="scientific">Kaistella antarctica</name>
    <dbReference type="NCBI Taxonomy" id="266748"/>
    <lineage>
        <taxon>Bacteria</taxon>
        <taxon>Pseudomonadati</taxon>
        <taxon>Bacteroidota</taxon>
        <taxon>Flavobacteriia</taxon>
        <taxon>Flavobacteriales</taxon>
        <taxon>Weeksellaceae</taxon>
        <taxon>Chryseobacterium group</taxon>
        <taxon>Kaistella</taxon>
    </lineage>
</organism>
<dbReference type="RefSeq" id="WP_034717916.1">
    <property type="nucleotide sequence ID" value="NZ_FOIX01000001.1"/>
</dbReference>
<evidence type="ECO:0000313" key="2">
    <source>
        <dbReference type="EMBL" id="VEI00388.1"/>
    </source>
</evidence>
<dbReference type="KEGG" id="cant:NCTC13489_02088"/>
<reference evidence="2 4" key="2">
    <citation type="submission" date="2018-12" db="EMBL/GenBank/DDBJ databases">
        <authorList>
            <consortium name="Pathogen Informatics"/>
        </authorList>
    </citation>
    <scope>NUCLEOTIDE SEQUENCE [LARGE SCALE GENOMIC DNA]</scope>
    <source>
        <strain evidence="2 4">NCTC13489</strain>
    </source>
</reference>
<dbReference type="EMBL" id="LR134441">
    <property type="protein sequence ID" value="VEI00388.1"/>
    <property type="molecule type" value="Genomic_DNA"/>
</dbReference>
<accession>A0A3S5EUV7</accession>
<dbReference type="Proteomes" id="UP000028349">
    <property type="component" value="Unassembled WGS sequence"/>
</dbReference>
<gene>
    <name evidence="1" type="ORF">HY04_05370</name>
    <name evidence="2" type="ORF">NCTC13489_02088</name>
</gene>
<dbReference type="STRING" id="266748.HY04_05370"/>
<keyword evidence="3" id="KW-1185">Reference proteome</keyword>
<sequence>MMQNKLLRINFGDTNYFAKVLQHTKHGFAIDTVFPVEGIKYSETSSGDYDIVSYFEERVLHAFRKKLILEIELVLNRHILKEKLRELEFSLSIFLDDEFPTEKNERIKQIFGEAFFKDNFHFFEYTPSMVNYLIEYLEFSKMEMLTGKRLITVSQEAFLEGLKEKIIHSITNNKTP</sequence>
<evidence type="ECO:0000313" key="1">
    <source>
        <dbReference type="EMBL" id="KEY17959.1"/>
    </source>
</evidence>
<protein>
    <submittedName>
        <fullName evidence="2">Uncharacterized protein</fullName>
    </submittedName>
</protein>
<dbReference type="AlphaFoldDB" id="A0A3S5EUV7"/>
<dbReference type="EMBL" id="JPEP01000002">
    <property type="protein sequence ID" value="KEY17959.1"/>
    <property type="molecule type" value="Genomic_DNA"/>
</dbReference>
<evidence type="ECO:0000313" key="3">
    <source>
        <dbReference type="Proteomes" id="UP000028349"/>
    </source>
</evidence>
<name>A0A3S5EUV7_9FLAO</name>
<dbReference type="Proteomes" id="UP000270036">
    <property type="component" value="Chromosome"/>
</dbReference>